<evidence type="ECO:0000313" key="2">
    <source>
        <dbReference type="EMBL" id="QDT70935.1"/>
    </source>
</evidence>
<accession>A0A517TRD5</accession>
<dbReference type="PIRSF" id="PIRSF018297">
    <property type="entry name" value="Doc"/>
    <property type="match status" value="1"/>
</dbReference>
<dbReference type="InterPro" id="IPR003812">
    <property type="entry name" value="Fido"/>
</dbReference>
<dbReference type="GO" id="GO:0016301">
    <property type="term" value="F:kinase activity"/>
    <property type="evidence" value="ECO:0007669"/>
    <property type="project" value="InterPro"/>
</dbReference>
<keyword evidence="3" id="KW-1185">Reference proteome</keyword>
<dbReference type="InterPro" id="IPR036597">
    <property type="entry name" value="Fido-like_dom_sf"/>
</dbReference>
<dbReference type="Gene3D" id="1.20.120.1870">
    <property type="entry name" value="Fic/DOC protein, Fido domain"/>
    <property type="match status" value="1"/>
</dbReference>
<sequence length="130" mass="14431">MNEPIWLDEKILKILHLEQLQQFGGLAGIRDEGLLLSALARAQNRWAYSAPKPDVIALAASYAFGIAKNHPFFDGNKRTSLIACQMFLQQNGLTLVAPQPDQVQIILGLASGEIGEPELEAWIRPRVRPM</sequence>
<dbReference type="RefSeq" id="WP_145429912.1">
    <property type="nucleotide sequence ID" value="NZ_CP036339.1"/>
</dbReference>
<reference evidence="2 3" key="1">
    <citation type="submission" date="2019-02" db="EMBL/GenBank/DDBJ databases">
        <title>Deep-cultivation of Planctomycetes and their phenomic and genomic characterization uncovers novel biology.</title>
        <authorList>
            <person name="Wiegand S."/>
            <person name="Jogler M."/>
            <person name="Boedeker C."/>
            <person name="Pinto D."/>
            <person name="Vollmers J."/>
            <person name="Rivas-Marin E."/>
            <person name="Kohn T."/>
            <person name="Peeters S.H."/>
            <person name="Heuer A."/>
            <person name="Rast P."/>
            <person name="Oberbeckmann S."/>
            <person name="Bunk B."/>
            <person name="Jeske O."/>
            <person name="Meyerdierks A."/>
            <person name="Storesund J.E."/>
            <person name="Kallscheuer N."/>
            <person name="Luecker S."/>
            <person name="Lage O.M."/>
            <person name="Pohl T."/>
            <person name="Merkel B.J."/>
            <person name="Hornburger P."/>
            <person name="Mueller R.-W."/>
            <person name="Bruemmer F."/>
            <person name="Labrenz M."/>
            <person name="Spormann A.M."/>
            <person name="Op den Camp H."/>
            <person name="Overmann J."/>
            <person name="Amann R."/>
            <person name="Jetten M.S.M."/>
            <person name="Mascher T."/>
            <person name="Medema M.H."/>
            <person name="Devos D.P."/>
            <person name="Kaster A.-K."/>
            <person name="Ovreas L."/>
            <person name="Rohde M."/>
            <person name="Galperin M.Y."/>
            <person name="Jogler C."/>
        </authorList>
    </citation>
    <scope>NUCLEOTIDE SEQUENCE [LARGE SCALE GENOMIC DNA]</scope>
    <source>
        <strain evidence="2 3">I41</strain>
    </source>
</reference>
<gene>
    <name evidence="2" type="primary">doc</name>
    <name evidence="2" type="ORF">I41_00880</name>
</gene>
<evidence type="ECO:0000313" key="3">
    <source>
        <dbReference type="Proteomes" id="UP000317909"/>
    </source>
</evidence>
<dbReference type="PANTHER" id="PTHR39426">
    <property type="entry name" value="HOMOLOGY TO DEATH-ON-CURING PROTEIN OF PHAGE P1"/>
    <property type="match status" value="1"/>
</dbReference>
<dbReference type="InterPro" id="IPR006440">
    <property type="entry name" value="Doc"/>
</dbReference>
<dbReference type="InterPro" id="IPR053737">
    <property type="entry name" value="Type_II_TA_Toxin"/>
</dbReference>
<dbReference type="OrthoDB" id="9802752at2"/>
<dbReference type="AlphaFoldDB" id="A0A517TRD5"/>
<protein>
    <submittedName>
        <fullName evidence="2">Toxin Doc</fullName>
    </submittedName>
</protein>
<feature type="domain" description="Fido" evidence="1">
    <location>
        <begin position="7"/>
        <end position="125"/>
    </location>
</feature>
<dbReference type="Proteomes" id="UP000317909">
    <property type="component" value="Chromosome"/>
</dbReference>
<dbReference type="NCBIfam" id="TIGR01550">
    <property type="entry name" value="DOC_P1"/>
    <property type="match status" value="1"/>
</dbReference>
<evidence type="ECO:0000259" key="1">
    <source>
        <dbReference type="PROSITE" id="PS51459"/>
    </source>
</evidence>
<name>A0A517TRD5_9BACT</name>
<dbReference type="PANTHER" id="PTHR39426:SF1">
    <property type="entry name" value="HOMOLOGY TO DEATH-ON-CURING PROTEIN OF PHAGE P1"/>
    <property type="match status" value="1"/>
</dbReference>
<dbReference type="KEGG" id="llh:I41_00880"/>
<organism evidence="2 3">
    <name type="scientific">Lacipirellula limnantheis</name>
    <dbReference type="NCBI Taxonomy" id="2528024"/>
    <lineage>
        <taxon>Bacteria</taxon>
        <taxon>Pseudomonadati</taxon>
        <taxon>Planctomycetota</taxon>
        <taxon>Planctomycetia</taxon>
        <taxon>Pirellulales</taxon>
        <taxon>Lacipirellulaceae</taxon>
        <taxon>Lacipirellula</taxon>
    </lineage>
</organism>
<proteinExistence type="predicted"/>
<dbReference type="SUPFAM" id="SSF140931">
    <property type="entry name" value="Fic-like"/>
    <property type="match status" value="1"/>
</dbReference>
<dbReference type="Pfam" id="PF02661">
    <property type="entry name" value="Fic"/>
    <property type="match status" value="1"/>
</dbReference>
<dbReference type="EMBL" id="CP036339">
    <property type="protein sequence ID" value="QDT70935.1"/>
    <property type="molecule type" value="Genomic_DNA"/>
</dbReference>
<dbReference type="PROSITE" id="PS51459">
    <property type="entry name" value="FIDO"/>
    <property type="match status" value="1"/>
</dbReference>